<gene>
    <name evidence="2" type="ORF">PSAB_20280</name>
</gene>
<dbReference type="Pfam" id="PF08680">
    <property type="entry name" value="DUF1779"/>
    <property type="match status" value="1"/>
</dbReference>
<accession>X4ZP47</accession>
<reference evidence="2 3" key="1">
    <citation type="journal article" date="2014" name="PLoS Genet.">
        <title>Comparative Genomic Analysis of N2-Fixing and Non-N2-Fixing Paenibacillus spp.: Organization, Evolution and Expression of the Nitrogen Fixation Genes.</title>
        <authorList>
            <person name="Xie J.B."/>
            <person name="Du Z."/>
            <person name="Bai L."/>
            <person name="Tian C."/>
            <person name="Zhang Y."/>
            <person name="Xie J.Y."/>
            <person name="Wang T."/>
            <person name="Liu X."/>
            <person name="Chen X."/>
            <person name="Cheng Q."/>
            <person name="Chen S."/>
            <person name="Li J."/>
        </authorList>
    </citation>
    <scope>NUCLEOTIDE SEQUENCE [LARGE SCALE GENOMIC DNA]</scope>
    <source>
        <strain evidence="2 3">T27</strain>
    </source>
</reference>
<dbReference type="Gene3D" id="3.30.360.40">
    <property type="entry name" value="YwmB-like"/>
    <property type="match status" value="1"/>
</dbReference>
<dbReference type="PATRIC" id="fig|1268072.3.peg.4178"/>
<dbReference type="RefSeq" id="WP_025336412.1">
    <property type="nucleotide sequence ID" value="NZ_CP004078.1"/>
</dbReference>
<dbReference type="OrthoDB" id="2660768at2"/>
<dbReference type="HOGENOM" id="CLU_069119_0_0_9"/>
<keyword evidence="3" id="KW-1185">Reference proteome</keyword>
<protein>
    <recommendedName>
        <fullName evidence="4">TATA-box binding protein</fullName>
    </recommendedName>
</protein>
<organism evidence="2 3">
    <name type="scientific">Paenibacillus sabinae T27</name>
    <dbReference type="NCBI Taxonomy" id="1268072"/>
    <lineage>
        <taxon>Bacteria</taxon>
        <taxon>Bacillati</taxon>
        <taxon>Bacillota</taxon>
        <taxon>Bacilli</taxon>
        <taxon>Bacillales</taxon>
        <taxon>Paenibacillaceae</taxon>
        <taxon>Paenibacillus</taxon>
    </lineage>
</organism>
<dbReference type="InterPro" id="IPR014794">
    <property type="entry name" value="DUF1779"/>
</dbReference>
<dbReference type="Proteomes" id="UP000019772">
    <property type="component" value="Chromosome"/>
</dbReference>
<dbReference type="EMBL" id="CP004078">
    <property type="protein sequence ID" value="AHV98947.1"/>
    <property type="molecule type" value="Genomic_DNA"/>
</dbReference>
<dbReference type="KEGG" id="psab:PSAB_20280"/>
<proteinExistence type="predicted"/>
<sequence length="279" mass="28731">MGNRGRVGSKGMLLMFVLCCAAVLLLAGFRSGAEISPAESGGAEAVRPGGAVVQGSAGREEPSDSVALLTELGRSVTEPGSPLRLVFKWQGSYTGEAGSLLEGANSLAKSLGLPDAVQSSEEGHAAYRSSAKTGGMKISLFWSEMGEGASYVIVTLETNDLSRTEGMAEAADEAGSILASAGIAADWNVSLQGMSREHGEAGRALKLTERTLEGKLPGMSAAETYTDAATASTSYTVPSLEHTVQSGKHSLALQAAVHQDDVLGGNRVTLGLPLITIEY</sequence>
<evidence type="ECO:0000313" key="3">
    <source>
        <dbReference type="Proteomes" id="UP000019772"/>
    </source>
</evidence>
<evidence type="ECO:0000256" key="1">
    <source>
        <dbReference type="SAM" id="MobiDB-lite"/>
    </source>
</evidence>
<name>X4ZP47_9BACL</name>
<feature type="region of interest" description="Disordered" evidence="1">
    <location>
        <begin position="37"/>
        <end position="59"/>
    </location>
</feature>
<dbReference type="STRING" id="1268072.PSAB_20280"/>
<dbReference type="AlphaFoldDB" id="X4ZP47"/>
<dbReference type="eggNOG" id="ENOG5030CFT">
    <property type="taxonomic scope" value="Bacteria"/>
</dbReference>
<evidence type="ECO:0008006" key="4">
    <source>
        <dbReference type="Google" id="ProtNLM"/>
    </source>
</evidence>
<evidence type="ECO:0000313" key="2">
    <source>
        <dbReference type="EMBL" id="AHV98947.1"/>
    </source>
</evidence>